<evidence type="ECO:0000313" key="4">
    <source>
        <dbReference type="Proteomes" id="UP000008810"/>
    </source>
</evidence>
<accession>A0A0Q3F949</accession>
<protein>
    <submittedName>
        <fullName evidence="2 3">Uncharacterized protein</fullName>
    </submittedName>
</protein>
<keyword evidence="4" id="KW-1185">Reference proteome</keyword>
<evidence type="ECO:0000313" key="2">
    <source>
        <dbReference type="EMBL" id="KQJ95878.1"/>
    </source>
</evidence>
<organism evidence="2">
    <name type="scientific">Brachypodium distachyon</name>
    <name type="common">Purple false brome</name>
    <name type="synonym">Trachynia distachya</name>
    <dbReference type="NCBI Taxonomy" id="15368"/>
    <lineage>
        <taxon>Eukaryota</taxon>
        <taxon>Viridiplantae</taxon>
        <taxon>Streptophyta</taxon>
        <taxon>Embryophyta</taxon>
        <taxon>Tracheophyta</taxon>
        <taxon>Spermatophyta</taxon>
        <taxon>Magnoliopsida</taxon>
        <taxon>Liliopsida</taxon>
        <taxon>Poales</taxon>
        <taxon>Poaceae</taxon>
        <taxon>BOP clade</taxon>
        <taxon>Pooideae</taxon>
        <taxon>Stipodae</taxon>
        <taxon>Brachypodieae</taxon>
        <taxon>Brachypodium</taxon>
    </lineage>
</organism>
<dbReference type="AlphaFoldDB" id="A0A0Q3F949"/>
<sequence>GSDELTLGAVGSDAGSGGAPRLGAVGPEEIGAAKRGHAGGGGEGSRRGWGRAAGGRELAQGKSAGGGGERGGAGKGAGGGGDGSGWGRCFSTLLFGEEKERGDAAKGGKVISAKREGSRTSESGGATKGVGLGIRFKFSGF</sequence>
<dbReference type="Gramene" id="KQJ95878">
    <property type="protein sequence ID" value="KQJ95878"/>
    <property type="gene ID" value="BRADI_3g19545v3"/>
</dbReference>
<proteinExistence type="predicted"/>
<name>A0A0Q3F949_BRADI</name>
<dbReference type="Proteomes" id="UP000008810">
    <property type="component" value="Chromosome 3"/>
</dbReference>
<reference evidence="2 3" key="1">
    <citation type="journal article" date="2010" name="Nature">
        <title>Genome sequencing and analysis of the model grass Brachypodium distachyon.</title>
        <authorList>
            <consortium name="International Brachypodium Initiative"/>
        </authorList>
    </citation>
    <scope>NUCLEOTIDE SEQUENCE [LARGE SCALE GENOMIC DNA]</scope>
    <source>
        <strain evidence="2 3">Bd21</strain>
    </source>
</reference>
<feature type="region of interest" description="Disordered" evidence="1">
    <location>
        <begin position="1"/>
        <end position="84"/>
    </location>
</feature>
<gene>
    <name evidence="2" type="ORF">BRADI_3g19545v3</name>
</gene>
<feature type="non-terminal residue" evidence="2">
    <location>
        <position position="1"/>
    </location>
</feature>
<feature type="region of interest" description="Disordered" evidence="1">
    <location>
        <begin position="101"/>
        <end position="130"/>
    </location>
</feature>
<dbReference type="EnsemblPlants" id="KQJ95878">
    <property type="protein sequence ID" value="KQJ95878"/>
    <property type="gene ID" value="BRADI_3g19545v3"/>
</dbReference>
<evidence type="ECO:0000256" key="1">
    <source>
        <dbReference type="SAM" id="MobiDB-lite"/>
    </source>
</evidence>
<feature type="compositionally biased region" description="Gly residues" evidence="1">
    <location>
        <begin position="63"/>
        <end position="84"/>
    </location>
</feature>
<dbReference type="InParanoid" id="A0A0Q3F949"/>
<evidence type="ECO:0000313" key="3">
    <source>
        <dbReference type="EnsemblPlants" id="KQJ95878"/>
    </source>
</evidence>
<reference evidence="2" key="2">
    <citation type="submission" date="2017-06" db="EMBL/GenBank/DDBJ databases">
        <title>WGS assembly of Brachypodium distachyon.</title>
        <authorList>
            <consortium name="The International Brachypodium Initiative"/>
            <person name="Lucas S."/>
            <person name="Harmon-Smith M."/>
            <person name="Lail K."/>
            <person name="Tice H."/>
            <person name="Grimwood J."/>
            <person name="Bruce D."/>
            <person name="Barry K."/>
            <person name="Shu S."/>
            <person name="Lindquist E."/>
            <person name="Wang M."/>
            <person name="Pitluck S."/>
            <person name="Vogel J.P."/>
            <person name="Garvin D.F."/>
            <person name="Mockler T.C."/>
            <person name="Schmutz J."/>
            <person name="Rokhsar D."/>
            <person name="Bevan M.W."/>
        </authorList>
    </citation>
    <scope>NUCLEOTIDE SEQUENCE</scope>
    <source>
        <strain evidence="2">Bd21</strain>
    </source>
</reference>
<reference evidence="3" key="3">
    <citation type="submission" date="2018-08" db="UniProtKB">
        <authorList>
            <consortium name="EnsemblPlants"/>
        </authorList>
    </citation>
    <scope>IDENTIFICATION</scope>
    <source>
        <strain evidence="3">cv. Bd21</strain>
    </source>
</reference>
<dbReference type="EMBL" id="CM000882">
    <property type="protein sequence ID" value="KQJ95878.1"/>
    <property type="molecule type" value="Genomic_DNA"/>
</dbReference>